<dbReference type="InterPro" id="IPR001810">
    <property type="entry name" value="F-box_dom"/>
</dbReference>
<dbReference type="Pfam" id="PF12937">
    <property type="entry name" value="F-box-like"/>
    <property type="match status" value="1"/>
</dbReference>
<keyword evidence="3" id="KW-1185">Reference proteome</keyword>
<dbReference type="Gene3D" id="1.20.1280.50">
    <property type="match status" value="1"/>
</dbReference>
<gene>
    <name evidence="2" type="ORF">HMN09_01084800</name>
</gene>
<evidence type="ECO:0000313" key="3">
    <source>
        <dbReference type="Proteomes" id="UP000613580"/>
    </source>
</evidence>
<accession>A0A8H6SB54</accession>
<dbReference type="SUPFAM" id="SSF81383">
    <property type="entry name" value="F-box domain"/>
    <property type="match status" value="1"/>
</dbReference>
<evidence type="ECO:0000313" key="2">
    <source>
        <dbReference type="EMBL" id="KAF7296164.1"/>
    </source>
</evidence>
<comment type="caution">
    <text evidence="2">The sequence shown here is derived from an EMBL/GenBank/DDBJ whole genome shotgun (WGS) entry which is preliminary data.</text>
</comment>
<dbReference type="EMBL" id="JACAZE010000017">
    <property type="protein sequence ID" value="KAF7296164.1"/>
    <property type="molecule type" value="Genomic_DNA"/>
</dbReference>
<dbReference type="OrthoDB" id="2745898at2759"/>
<evidence type="ECO:0000259" key="1">
    <source>
        <dbReference type="PROSITE" id="PS50181"/>
    </source>
</evidence>
<dbReference type="PROSITE" id="PS50181">
    <property type="entry name" value="FBOX"/>
    <property type="match status" value="1"/>
</dbReference>
<dbReference type="Proteomes" id="UP000613580">
    <property type="component" value="Unassembled WGS sequence"/>
</dbReference>
<sequence length="433" mass="48367">MDTLPPEVLEDIVSHVADDDLRACCLVSSRFRDPCQARLHREVVLSLKLRVTIDAGSISPLWRTHMHFEAFPHLATHVRTCTLRLAREDLAHATHLVLPVVSTLRRLVNVRAVFIEMGHMGVQWEHIPVDIREATLELLHRASRQGPTSRISLQHIHGFPIVDLADLFSGVYSLQLIAVSLSPPPYLLHGEADDEAPAAVNSTPNLNLKSLSLEHSFFPNLRLLRRCESLETLSVQWPQENSLATILRAVPPVASILQHLEIMASPDSTLQATTTITFPKLRLLRLEFSRISVQQPQDAAAWSLPHLLSRLVPFFNTSKTTFERLEIRITISLDNAGLFAPGAAPPEYVLPTEMNLLDAVLAGRLRSKDPPRIEIGLHLRGWVNWPRFGPILEEHYEVLAPIFRAALPHAVAAGLEVVQWDGKRMAAGGWLAN</sequence>
<name>A0A8H6SB54_MYCCL</name>
<dbReference type="AlphaFoldDB" id="A0A8H6SB54"/>
<proteinExistence type="predicted"/>
<feature type="domain" description="F-box" evidence="1">
    <location>
        <begin position="1"/>
        <end position="33"/>
    </location>
</feature>
<dbReference type="SUPFAM" id="SSF52047">
    <property type="entry name" value="RNI-like"/>
    <property type="match status" value="1"/>
</dbReference>
<reference evidence="2" key="1">
    <citation type="submission" date="2020-05" db="EMBL/GenBank/DDBJ databases">
        <title>Mycena genomes resolve the evolution of fungal bioluminescence.</title>
        <authorList>
            <person name="Tsai I.J."/>
        </authorList>
    </citation>
    <scope>NUCLEOTIDE SEQUENCE</scope>
    <source>
        <strain evidence="2">110903Hualien_Pintung</strain>
    </source>
</reference>
<protein>
    <submittedName>
        <fullName evidence="2">F-box domain-containing protein</fullName>
    </submittedName>
</protein>
<organism evidence="2 3">
    <name type="scientific">Mycena chlorophos</name>
    <name type="common">Agaric fungus</name>
    <name type="synonym">Agaricus chlorophos</name>
    <dbReference type="NCBI Taxonomy" id="658473"/>
    <lineage>
        <taxon>Eukaryota</taxon>
        <taxon>Fungi</taxon>
        <taxon>Dikarya</taxon>
        <taxon>Basidiomycota</taxon>
        <taxon>Agaricomycotina</taxon>
        <taxon>Agaricomycetes</taxon>
        <taxon>Agaricomycetidae</taxon>
        <taxon>Agaricales</taxon>
        <taxon>Marasmiineae</taxon>
        <taxon>Mycenaceae</taxon>
        <taxon>Mycena</taxon>
    </lineage>
</organism>
<dbReference type="InterPro" id="IPR036047">
    <property type="entry name" value="F-box-like_dom_sf"/>
</dbReference>